<evidence type="ECO:0000313" key="2">
    <source>
        <dbReference type="Proteomes" id="UP001497516"/>
    </source>
</evidence>
<evidence type="ECO:0000313" key="1">
    <source>
        <dbReference type="EMBL" id="CAL1400071.1"/>
    </source>
</evidence>
<name>A0AAV2FNV7_9ROSI</name>
<sequence>MRRPDAGDEFDIDVVGLSPFPSADEQQRRRITSEFMGRSSGARFQFRELHPHFFKFLEKFLAVVAESQATSSNPPFDRLQFVEEESSISLSLSSSLKLFENPYL</sequence>
<accession>A0AAV2FNV7</accession>
<dbReference type="Proteomes" id="UP001497516">
    <property type="component" value="Chromosome 7"/>
</dbReference>
<keyword evidence="2" id="KW-1185">Reference proteome</keyword>
<proteinExistence type="predicted"/>
<gene>
    <name evidence="1" type="ORF">LTRI10_LOCUS40221</name>
</gene>
<dbReference type="EMBL" id="OZ034820">
    <property type="protein sequence ID" value="CAL1400071.1"/>
    <property type="molecule type" value="Genomic_DNA"/>
</dbReference>
<organism evidence="1 2">
    <name type="scientific">Linum trigynum</name>
    <dbReference type="NCBI Taxonomy" id="586398"/>
    <lineage>
        <taxon>Eukaryota</taxon>
        <taxon>Viridiplantae</taxon>
        <taxon>Streptophyta</taxon>
        <taxon>Embryophyta</taxon>
        <taxon>Tracheophyta</taxon>
        <taxon>Spermatophyta</taxon>
        <taxon>Magnoliopsida</taxon>
        <taxon>eudicotyledons</taxon>
        <taxon>Gunneridae</taxon>
        <taxon>Pentapetalae</taxon>
        <taxon>rosids</taxon>
        <taxon>fabids</taxon>
        <taxon>Malpighiales</taxon>
        <taxon>Linaceae</taxon>
        <taxon>Linum</taxon>
    </lineage>
</organism>
<reference evidence="1 2" key="1">
    <citation type="submission" date="2024-04" db="EMBL/GenBank/DDBJ databases">
        <authorList>
            <person name="Fracassetti M."/>
        </authorList>
    </citation>
    <scope>NUCLEOTIDE SEQUENCE [LARGE SCALE GENOMIC DNA]</scope>
</reference>
<protein>
    <submittedName>
        <fullName evidence="1">Uncharacterized protein</fullName>
    </submittedName>
</protein>
<dbReference type="AlphaFoldDB" id="A0AAV2FNV7"/>